<evidence type="ECO:0000256" key="3">
    <source>
        <dbReference type="ARBA" id="ARBA00004123"/>
    </source>
</evidence>
<keyword evidence="8" id="KW-0479">Metal-binding</keyword>
<dbReference type="Pfam" id="PF23023">
    <property type="entry name" value="Anti-Pycsar_Apyc1"/>
    <property type="match status" value="1"/>
</dbReference>
<evidence type="ECO:0000256" key="12">
    <source>
        <dbReference type="ARBA" id="ARBA00023242"/>
    </source>
</evidence>
<dbReference type="GO" id="GO:0005634">
    <property type="term" value="C:nucleus"/>
    <property type="evidence" value="ECO:0007669"/>
    <property type="project" value="UniProtKB-SubCell"/>
</dbReference>
<dbReference type="GO" id="GO:1990180">
    <property type="term" value="P:mitochondrial tRNA 3'-end processing"/>
    <property type="evidence" value="ECO:0007669"/>
    <property type="project" value="TreeGrafter"/>
</dbReference>
<feature type="compositionally biased region" description="Polar residues" evidence="13">
    <location>
        <begin position="840"/>
        <end position="852"/>
    </location>
</feature>
<dbReference type="OrthoDB" id="527344at2759"/>
<dbReference type="AlphaFoldDB" id="A0A427XX94"/>
<evidence type="ECO:0000256" key="2">
    <source>
        <dbReference type="ARBA" id="ARBA00001947"/>
    </source>
</evidence>
<keyword evidence="9" id="KW-0255">Endonuclease</keyword>
<comment type="subcellular location">
    <subcellularLocation>
        <location evidence="3">Nucleus</location>
    </subcellularLocation>
</comment>
<dbReference type="GO" id="GO:0046872">
    <property type="term" value="F:metal ion binding"/>
    <property type="evidence" value="ECO:0007669"/>
    <property type="project" value="UniProtKB-KW"/>
</dbReference>
<organism evidence="15 16">
    <name type="scientific">Apiotrichum porosum</name>
    <dbReference type="NCBI Taxonomy" id="105984"/>
    <lineage>
        <taxon>Eukaryota</taxon>
        <taxon>Fungi</taxon>
        <taxon>Dikarya</taxon>
        <taxon>Basidiomycota</taxon>
        <taxon>Agaricomycotina</taxon>
        <taxon>Tremellomycetes</taxon>
        <taxon>Trichosporonales</taxon>
        <taxon>Trichosporonaceae</taxon>
        <taxon>Apiotrichum</taxon>
    </lineage>
</organism>
<comment type="similarity">
    <text evidence="4">Belongs to the RNase Z family.</text>
</comment>
<feature type="compositionally biased region" description="Basic and acidic residues" evidence="13">
    <location>
        <begin position="890"/>
        <end position="916"/>
    </location>
</feature>
<dbReference type="Pfam" id="PF02178">
    <property type="entry name" value="AT_hook"/>
    <property type="match status" value="2"/>
</dbReference>
<name>A0A427XX94_9TREE</name>
<sequence length="1048" mass="114182">MSLFVNFDTIRLLFGAGEGAQRTFLQKGQSFKYMEAVFLPDGATGRGGLPGIVMSTADSGMKSLKIIGPPDTAHFMSTFRSCVMRTDSRIAVTSHPRDARDEARLLLDAKQLKVHGVMLRPDEAASPPVASSMGPAGMDPATLEQWNNAILEDMFPAQTRPTMSLPGLQRPGYPDDRYPLPLPSDADVKTDMVYICQAATIRGKFDNEKAKALNVPGGSIRSKLTSGQAIEFDDPTAEGGKRTVRPEDILVGGGPGGICVIVHCREHNFERLVSSSAFAPYQTGVQQEHTVQRMVHRVDRSVWQDERYAKWMESFGETTDHIYADPTGNNETLFSSSAWMQLKLNSLNPDFFPPTHHVVDPLPEALKRPNVTVLSHDLQMPMHQYGEAAMRPRSGSDPEFPSTSEELAAAIEDLPNRYPEFGAVAQKARDAVEREAERRKNVPLMPGDDIVVTTLGTGSALPSKYRNVSSTHFDVPNWGGVLLDCGEGSLGQLRRRFGPDGLKQLYKDLRIIFISHMHADHHLGLANILRDRFQNGIHSTLYLISPHPIPLMLMENGAWQEDVPTEALENLKWVNAARLKKPWAAEDLQATEKAPKEPTEDLGNRQWAVGDSGRILSSGISSLSKLLADATPAAPQRLMALDDFDPRVSENQPEASASATTTTASSSDNATTVTPPDVAEMATEPATDMTELEVAAGKRKWPFRNIFRFAPTVMSRSTATITEMMTDLGLAEIVTPIVPHRGVCHGLVIEHKDGWKVVYSGDTQPSSALVGYGKGATILIHEATMEDDKADMAKAKAHSTFGQAIAVAQRMNAKYLVLNHFSQRYPKLPPSLSAFRHRSPSPNSVGQQSGSGAQPVVAITFDLQSMRAADMWKMAYYFDAIEIVFDDVNREDPDKVDPESSSRAEGKRGAKGDKKAKAPRASKPNGGNGDAKYAAPAPKKWGMKAKSSGDVAEPLMSEQRYLPTAPAPTSAVSAEEAAANNNTDGVAGTKRESSTPEAEPAAKRGRGRPRKNSVVQETTVDAEPVVKRGRGRPRKNSVVVEEDATMEA</sequence>
<dbReference type="InterPro" id="IPR001279">
    <property type="entry name" value="Metallo-B-lactamas"/>
</dbReference>
<evidence type="ECO:0000256" key="7">
    <source>
        <dbReference type="ARBA" id="ARBA00022722"/>
    </source>
</evidence>
<protein>
    <recommendedName>
        <fullName evidence="5">ribonuclease Z</fullName>
        <ecNumber evidence="5">3.1.26.11</ecNumber>
    </recommendedName>
</protein>
<dbReference type="EC" id="3.1.26.11" evidence="5"/>
<evidence type="ECO:0000256" key="1">
    <source>
        <dbReference type="ARBA" id="ARBA00000402"/>
    </source>
</evidence>
<gene>
    <name evidence="15" type="ORF">EHS24_007023</name>
</gene>
<dbReference type="GO" id="GO:0003677">
    <property type="term" value="F:DNA binding"/>
    <property type="evidence" value="ECO:0007669"/>
    <property type="project" value="InterPro"/>
</dbReference>
<dbReference type="InterPro" id="IPR017956">
    <property type="entry name" value="AT_hook_DNA-bd_motif"/>
</dbReference>
<feature type="region of interest" description="Disordered" evidence="13">
    <location>
        <begin position="647"/>
        <end position="675"/>
    </location>
</feature>
<comment type="cofactor">
    <cofactor evidence="2">
        <name>Zn(2+)</name>
        <dbReference type="ChEBI" id="CHEBI:29105"/>
    </cofactor>
</comment>
<keyword evidence="6" id="KW-0819">tRNA processing</keyword>
<accession>A0A427XX94</accession>
<feature type="compositionally biased region" description="Low complexity" evidence="13">
    <location>
        <begin position="655"/>
        <end position="674"/>
    </location>
</feature>
<dbReference type="PANTHER" id="PTHR12553:SF49">
    <property type="entry name" value="ZINC PHOSPHODIESTERASE ELAC PROTEIN 2"/>
    <property type="match status" value="1"/>
</dbReference>
<proteinExistence type="inferred from homology"/>
<dbReference type="RefSeq" id="XP_028477297.1">
    <property type="nucleotide sequence ID" value="XM_028622405.1"/>
</dbReference>
<dbReference type="Pfam" id="PF12706">
    <property type="entry name" value="Lactamase_B_2"/>
    <property type="match status" value="1"/>
</dbReference>
<evidence type="ECO:0000256" key="8">
    <source>
        <dbReference type="ARBA" id="ARBA00022723"/>
    </source>
</evidence>
<dbReference type="EMBL" id="RSCE01000004">
    <property type="protein sequence ID" value="RSH83345.1"/>
    <property type="molecule type" value="Genomic_DNA"/>
</dbReference>
<dbReference type="GeneID" id="39591566"/>
<dbReference type="GO" id="GO:0042781">
    <property type="term" value="F:3'-tRNA processing endoribonuclease activity"/>
    <property type="evidence" value="ECO:0007669"/>
    <property type="project" value="UniProtKB-EC"/>
</dbReference>
<evidence type="ECO:0000313" key="16">
    <source>
        <dbReference type="Proteomes" id="UP000279236"/>
    </source>
</evidence>
<evidence type="ECO:0000256" key="10">
    <source>
        <dbReference type="ARBA" id="ARBA00022801"/>
    </source>
</evidence>
<keyword evidence="12" id="KW-0539">Nucleus</keyword>
<dbReference type="InterPro" id="IPR036866">
    <property type="entry name" value="RibonucZ/Hydroxyglut_hydro"/>
</dbReference>
<dbReference type="Gene3D" id="3.60.15.10">
    <property type="entry name" value="Ribonuclease Z/Hydroxyacylglutathione hydrolase-like"/>
    <property type="match status" value="2"/>
</dbReference>
<keyword evidence="16" id="KW-1185">Reference proteome</keyword>
<comment type="catalytic activity">
    <reaction evidence="1">
        <text>Endonucleolytic cleavage of RNA, removing extra 3' nucleotides from tRNA precursor, generating 3' termini of tRNAs. A 3'-hydroxy group is left at the tRNA terminus and a 5'-phosphoryl group is left at the trailer molecule.</text>
        <dbReference type="EC" id="3.1.26.11"/>
    </reaction>
</comment>
<evidence type="ECO:0000256" key="4">
    <source>
        <dbReference type="ARBA" id="ARBA00007823"/>
    </source>
</evidence>
<dbReference type="CDD" id="cd07718">
    <property type="entry name" value="RNaseZ_ELAC1_ELAC2-C-term-like_MBL-fold"/>
    <property type="match status" value="1"/>
</dbReference>
<feature type="region of interest" description="Disordered" evidence="13">
    <location>
        <begin position="832"/>
        <end position="852"/>
    </location>
</feature>
<dbReference type="PANTHER" id="PTHR12553">
    <property type="entry name" value="ZINC PHOSPHODIESTERASE ELAC PROTEIN 2"/>
    <property type="match status" value="1"/>
</dbReference>
<feature type="compositionally biased region" description="Low complexity" evidence="13">
    <location>
        <begin position="963"/>
        <end position="983"/>
    </location>
</feature>
<dbReference type="InterPro" id="IPR000637">
    <property type="entry name" value="HMGI/Y_DNA-bd_CS"/>
</dbReference>
<evidence type="ECO:0000256" key="6">
    <source>
        <dbReference type="ARBA" id="ARBA00022694"/>
    </source>
</evidence>
<comment type="caution">
    <text evidence="15">The sequence shown here is derived from an EMBL/GenBank/DDBJ whole genome shotgun (WGS) entry which is preliminary data.</text>
</comment>
<keyword evidence="10" id="KW-0378">Hydrolase</keyword>
<feature type="region of interest" description="Disordered" evidence="13">
    <location>
        <begin position="890"/>
        <end position="1048"/>
    </location>
</feature>
<dbReference type="SMART" id="SM00384">
    <property type="entry name" value="AT_hook"/>
    <property type="match status" value="2"/>
</dbReference>
<evidence type="ECO:0000256" key="11">
    <source>
        <dbReference type="ARBA" id="ARBA00022833"/>
    </source>
</evidence>
<dbReference type="Proteomes" id="UP000279236">
    <property type="component" value="Unassembled WGS sequence"/>
</dbReference>
<evidence type="ECO:0000256" key="13">
    <source>
        <dbReference type="SAM" id="MobiDB-lite"/>
    </source>
</evidence>
<evidence type="ECO:0000313" key="15">
    <source>
        <dbReference type="EMBL" id="RSH83345.1"/>
    </source>
</evidence>
<evidence type="ECO:0000259" key="14">
    <source>
        <dbReference type="Pfam" id="PF12706"/>
    </source>
</evidence>
<feature type="domain" description="Metallo-beta-lactamase" evidence="14">
    <location>
        <begin position="736"/>
        <end position="821"/>
    </location>
</feature>
<dbReference type="SUPFAM" id="SSF56281">
    <property type="entry name" value="Metallo-hydrolase/oxidoreductase"/>
    <property type="match status" value="2"/>
</dbReference>
<keyword evidence="11" id="KW-0862">Zinc</keyword>
<evidence type="ECO:0000256" key="9">
    <source>
        <dbReference type="ARBA" id="ARBA00022759"/>
    </source>
</evidence>
<dbReference type="STRING" id="105984.A0A427XX94"/>
<dbReference type="PROSITE" id="PS00354">
    <property type="entry name" value="HMGI_Y"/>
    <property type="match status" value="1"/>
</dbReference>
<dbReference type="GO" id="GO:0006355">
    <property type="term" value="P:regulation of DNA-templated transcription"/>
    <property type="evidence" value="ECO:0007669"/>
    <property type="project" value="InterPro"/>
</dbReference>
<keyword evidence="7" id="KW-0540">Nuclease</keyword>
<reference evidence="15 16" key="1">
    <citation type="submission" date="2018-11" db="EMBL/GenBank/DDBJ databases">
        <title>Genome sequence of Apiotrichum porosum DSM 27194.</title>
        <authorList>
            <person name="Aliyu H."/>
            <person name="Gorte O."/>
            <person name="Ochsenreither K."/>
        </authorList>
    </citation>
    <scope>NUCLEOTIDE SEQUENCE [LARGE SCALE GENOMIC DNA]</scope>
    <source>
        <strain evidence="15 16">DSM 27194</strain>
    </source>
</reference>
<dbReference type="InterPro" id="IPR047151">
    <property type="entry name" value="RNZ2-like"/>
</dbReference>
<dbReference type="GO" id="GO:0005739">
    <property type="term" value="C:mitochondrion"/>
    <property type="evidence" value="ECO:0007669"/>
    <property type="project" value="TreeGrafter"/>
</dbReference>
<evidence type="ECO:0000256" key="5">
    <source>
        <dbReference type="ARBA" id="ARBA00012477"/>
    </source>
</evidence>